<reference evidence="1" key="1">
    <citation type="submission" date="2014-12" db="EMBL/GenBank/DDBJ databases">
        <title>Insight into the proteome of Arion vulgaris.</title>
        <authorList>
            <person name="Aradska J."/>
            <person name="Bulat T."/>
            <person name="Smidak R."/>
            <person name="Sarate P."/>
            <person name="Gangsoo J."/>
            <person name="Sialana F."/>
            <person name="Bilban M."/>
            <person name="Lubec G."/>
        </authorList>
    </citation>
    <scope>NUCLEOTIDE SEQUENCE</scope>
    <source>
        <tissue evidence="1">Skin</tissue>
    </source>
</reference>
<sequence length="90" mass="10266">QLASLNGIIFHKDTQFQYLAHYIEGLLHMLSHISLQEHENFGVASIFKNLLLMFTVQNFNSIEALLFKSFIETFTSLTCTVGRQAAQEES</sequence>
<gene>
    <name evidence="1" type="primary">ORF22943</name>
</gene>
<organism evidence="1">
    <name type="scientific">Arion vulgaris</name>
    <dbReference type="NCBI Taxonomy" id="1028688"/>
    <lineage>
        <taxon>Eukaryota</taxon>
        <taxon>Metazoa</taxon>
        <taxon>Spiralia</taxon>
        <taxon>Lophotrochozoa</taxon>
        <taxon>Mollusca</taxon>
        <taxon>Gastropoda</taxon>
        <taxon>Heterobranchia</taxon>
        <taxon>Euthyneura</taxon>
        <taxon>Panpulmonata</taxon>
        <taxon>Eupulmonata</taxon>
        <taxon>Stylommatophora</taxon>
        <taxon>Helicina</taxon>
        <taxon>Arionoidea</taxon>
        <taxon>Arionidae</taxon>
        <taxon>Arion</taxon>
    </lineage>
</organism>
<dbReference type="AlphaFoldDB" id="A0A0B6YE82"/>
<name>A0A0B6YE82_9EUPU</name>
<feature type="non-terminal residue" evidence="1">
    <location>
        <position position="1"/>
    </location>
</feature>
<feature type="non-terminal residue" evidence="1">
    <location>
        <position position="90"/>
    </location>
</feature>
<accession>A0A0B6YE82</accession>
<proteinExistence type="predicted"/>
<evidence type="ECO:0008006" key="2">
    <source>
        <dbReference type="Google" id="ProtNLM"/>
    </source>
</evidence>
<evidence type="ECO:0000313" key="1">
    <source>
        <dbReference type="EMBL" id="CEK54493.1"/>
    </source>
</evidence>
<dbReference type="EMBL" id="HACG01007628">
    <property type="protein sequence ID" value="CEK54493.1"/>
    <property type="molecule type" value="Transcribed_RNA"/>
</dbReference>
<protein>
    <recommendedName>
        <fullName evidence="2">Exportin-1 C-terminal domain-containing protein</fullName>
    </recommendedName>
</protein>